<organism evidence="3 4">
    <name type="scientific">Mytilus coruscus</name>
    <name type="common">Sea mussel</name>
    <dbReference type="NCBI Taxonomy" id="42192"/>
    <lineage>
        <taxon>Eukaryota</taxon>
        <taxon>Metazoa</taxon>
        <taxon>Spiralia</taxon>
        <taxon>Lophotrochozoa</taxon>
        <taxon>Mollusca</taxon>
        <taxon>Bivalvia</taxon>
        <taxon>Autobranchia</taxon>
        <taxon>Pteriomorphia</taxon>
        <taxon>Mytilida</taxon>
        <taxon>Mytiloidea</taxon>
        <taxon>Mytilidae</taxon>
        <taxon>Mytilinae</taxon>
        <taxon>Mytilus</taxon>
    </lineage>
</organism>
<dbReference type="Pfam" id="PF15702">
    <property type="entry name" value="HPS6"/>
    <property type="match status" value="1"/>
</dbReference>
<dbReference type="GO" id="GO:0031084">
    <property type="term" value="C:BLOC-2 complex"/>
    <property type="evidence" value="ECO:0007669"/>
    <property type="project" value="TreeGrafter"/>
</dbReference>
<sequence length="1034" mass="118922">MSSSIFITERKEEYTSFLDFTDTKPMKLLKQCGTRWLSLEMCIKRLLQQCPALKSYFQSHPESEKPCHIMRCAEFLVNNEMWLYFAFLDFILPVLNDLNVMFQAGESMVVFFAHRNGLSPFKTTPRCPENQHDNERIAIGWTASEFLSDHEDLLPVVVNRFYSSVRQFNCIAVSTMIAKFPFKDMVLQTIAYINPEIKQNSPDQKSQLQDQASDYILSPKSDLPPYDKENTTLNQFWQSMAQRKVPSGQPSLNCSFNFRKVMLTIPHSDADTKRTFSMLKKIQTDSSDTLDSQDNTQPAKHQDKQLHKLLPLFEDVVEKKYGEIHKIWMTPGHIFITVKEGRQLFTFDNKSASRTINNSFEKCLDSKELESPILDILVSATNYSLIFIVEESGYVQCWRYKTEGWTFLLTLDICNVNQTSVVSICLHPSQNALFWCEERKVEDRTIYCICKRQLPDDEEKLENREIGNPIVVMHNCPSCQLYPSISGLYIVVRNNLPLVSMVILWLSYSNKVIVGIGKQKTEVTDFSINQPIEFNKLAVKLAGCISKLKPTDHLVGIIYKIQDMNLSTVLKDGSIISLSESEGDKKKTQFMIDLKNVSDEWFEFQKVIGSLQDSKIMLYRKLEQGSRHEQIPVKSPDGSPIIGFCKLSIGTIWPAFYTDNNIYTIQWSSKEDKQTIDTLVKSGNFQTPAVHLALLEQRKSDEPSPEVYTDLSKLRQNHLMNQDKEPATKLAVLLEPYLKNYWELDGLQQAFLKQNSNLPELSCRGVEDEVLHTISPQTMMPMSARQSWLLILSNIYPQQVFKVLNTLMDFETHDDISTSQIQRWQCILANENTVSPVSSDVAVPLFEHLCRLMLLIQPQKLVQFVKLCQMINNQKVGVSAFIRKRQALQYYDRALDCLPPPKDSENPEKAVNAYVELLMASEKTHCENTALKMFIDHGHWKDSIELIKKYKENQTLYGNLYLTLFRAMSQKEVLSEYAEEMFLESPENSCFTQISSFLLPKDATSAKDVFVNSSCDIPMHAVRSSLLKYYTPKS</sequence>
<dbReference type="PANTHER" id="PTHR14696">
    <property type="entry name" value="HERMANSKY-PUDLAK SYNDROME 6 PROTEIN"/>
    <property type="match status" value="1"/>
</dbReference>
<dbReference type="OrthoDB" id="8581967at2759"/>
<reference evidence="3 4" key="1">
    <citation type="submission" date="2020-06" db="EMBL/GenBank/DDBJ databases">
        <authorList>
            <person name="Li R."/>
            <person name="Bekaert M."/>
        </authorList>
    </citation>
    <scope>NUCLEOTIDE SEQUENCE [LARGE SCALE GENOMIC DNA]</scope>
    <source>
        <strain evidence="4">wild</strain>
    </source>
</reference>
<feature type="domain" description="BLOC-2 complex member HPS6 N-terminal" evidence="1">
    <location>
        <begin position="333"/>
        <end position="555"/>
    </location>
</feature>
<dbReference type="GO" id="GO:0005765">
    <property type="term" value="C:lysosomal membrane"/>
    <property type="evidence" value="ECO:0007669"/>
    <property type="project" value="TreeGrafter"/>
</dbReference>
<name>A0A6J8AAZ9_MYTCO</name>
<dbReference type="InterPro" id="IPR046823">
    <property type="entry name" value="HPS6_N"/>
</dbReference>
<keyword evidence="4" id="KW-1185">Reference proteome</keyword>
<dbReference type="AlphaFoldDB" id="A0A6J8AAZ9"/>
<evidence type="ECO:0000313" key="4">
    <source>
        <dbReference type="Proteomes" id="UP000507470"/>
    </source>
</evidence>
<accession>A0A6J8AAZ9</accession>
<evidence type="ECO:0000259" key="1">
    <source>
        <dbReference type="Pfam" id="PF15702"/>
    </source>
</evidence>
<evidence type="ECO:0000259" key="2">
    <source>
        <dbReference type="Pfam" id="PF20468"/>
    </source>
</evidence>
<dbReference type="InterPro" id="IPR046822">
    <property type="entry name" value="HPS6_C"/>
</dbReference>
<dbReference type="Pfam" id="PF20468">
    <property type="entry name" value="HPS6_C"/>
    <property type="match status" value="1"/>
</dbReference>
<protein>
    <submittedName>
        <fullName evidence="3">HPS6</fullName>
    </submittedName>
</protein>
<proteinExistence type="predicted"/>
<dbReference type="Proteomes" id="UP000507470">
    <property type="component" value="Unassembled WGS sequence"/>
</dbReference>
<dbReference type="PANTHER" id="PTHR14696:SF2">
    <property type="entry name" value="BLOC-2 COMPLEX MEMBER HPS6"/>
    <property type="match status" value="1"/>
</dbReference>
<evidence type="ECO:0000313" key="3">
    <source>
        <dbReference type="EMBL" id="CAC5365348.1"/>
    </source>
</evidence>
<gene>
    <name evidence="3" type="ORF">MCOR_6064</name>
</gene>
<dbReference type="InterPro" id="IPR017218">
    <property type="entry name" value="BLOC-2_complex_Hps6_subunit"/>
</dbReference>
<dbReference type="GO" id="GO:0072657">
    <property type="term" value="P:protein localization to membrane"/>
    <property type="evidence" value="ECO:0007669"/>
    <property type="project" value="TreeGrafter"/>
</dbReference>
<dbReference type="EMBL" id="CACVKT020001116">
    <property type="protein sequence ID" value="CAC5365348.1"/>
    <property type="molecule type" value="Genomic_DNA"/>
</dbReference>
<feature type="domain" description="BLOC-2 complex member HPS6 C-terminal" evidence="2">
    <location>
        <begin position="667"/>
        <end position="999"/>
    </location>
</feature>
<dbReference type="GO" id="GO:0032418">
    <property type="term" value="P:lysosome localization"/>
    <property type="evidence" value="ECO:0007669"/>
    <property type="project" value="TreeGrafter"/>
</dbReference>